<dbReference type="EC" id="3.1.11.6" evidence="7"/>
<accession>A0A3B1BQK5</accession>
<keyword evidence="1" id="KW-0963">Cytoplasm</keyword>
<dbReference type="InterPro" id="IPR020579">
    <property type="entry name" value="Exonuc_VII_lsu_C"/>
</dbReference>
<reference evidence="7" key="1">
    <citation type="submission" date="2018-06" db="EMBL/GenBank/DDBJ databases">
        <authorList>
            <person name="Zhirakovskaya E."/>
        </authorList>
    </citation>
    <scope>NUCLEOTIDE SEQUENCE</scope>
</reference>
<keyword evidence="3 7" id="KW-0378">Hydrolase</keyword>
<evidence type="ECO:0000256" key="4">
    <source>
        <dbReference type="ARBA" id="ARBA00022839"/>
    </source>
</evidence>
<evidence type="ECO:0000259" key="5">
    <source>
        <dbReference type="Pfam" id="PF02601"/>
    </source>
</evidence>
<keyword evidence="2" id="KW-0540">Nuclease</keyword>
<dbReference type="HAMAP" id="MF_00378">
    <property type="entry name" value="Exonuc_7_L"/>
    <property type="match status" value="1"/>
</dbReference>
<dbReference type="AlphaFoldDB" id="A0A3B1BQK5"/>
<sequence length="446" mass="50803">MPSSIERDIYSVSRLNHEARDLLEGSFALLWLEGEISNLARPASGHWYFSLKDQAASVRGAMFRNRNRLLRFRPENGLQVLVRARISLYEARGEFQIIIEHMEEAGDGALQRAFEELKQRLNQEGLFAAAHKQALPSMPQRIGVITSPSGAAIRDILSTLQRRFPAIPVVVYPVAVQGDNAANEIAASIRLASQRRDCEVLILARGGGSLEDLRAFNEEIVAHAIYDCRIPIISGVGHEIDFSIADFAADQRAPTPTAAAELASPDQQVLLQQIQQLFSRLHSSITASLQHRWQQLHNLHQRLRHPGHRLQDIAQRLDELDLRMQQIMQHRLQYRQHALNMLIEKLQQHQPGHQLEHKQQQLRDTHHRLRQAMQHRLEQKQLQMQHLMHNLDTVSPLATLARGYTITTALDNSHIIRSSYELKTGQQIKTRLAEGHVISKIETLES</sequence>
<evidence type="ECO:0000313" key="7">
    <source>
        <dbReference type="EMBL" id="VAX14124.1"/>
    </source>
</evidence>
<organism evidence="7">
    <name type="scientific">hydrothermal vent metagenome</name>
    <dbReference type="NCBI Taxonomy" id="652676"/>
    <lineage>
        <taxon>unclassified sequences</taxon>
        <taxon>metagenomes</taxon>
        <taxon>ecological metagenomes</taxon>
    </lineage>
</organism>
<evidence type="ECO:0000259" key="6">
    <source>
        <dbReference type="Pfam" id="PF13742"/>
    </source>
</evidence>
<dbReference type="GO" id="GO:0003676">
    <property type="term" value="F:nucleic acid binding"/>
    <property type="evidence" value="ECO:0007669"/>
    <property type="project" value="InterPro"/>
</dbReference>
<dbReference type="InterPro" id="IPR025824">
    <property type="entry name" value="OB-fold_nuc-bd_dom"/>
</dbReference>
<feature type="domain" description="Exonuclease VII large subunit C-terminal" evidence="5">
    <location>
        <begin position="126"/>
        <end position="438"/>
    </location>
</feature>
<evidence type="ECO:0000256" key="2">
    <source>
        <dbReference type="ARBA" id="ARBA00022722"/>
    </source>
</evidence>
<dbReference type="GO" id="GO:0006308">
    <property type="term" value="P:DNA catabolic process"/>
    <property type="evidence" value="ECO:0007669"/>
    <property type="project" value="InterPro"/>
</dbReference>
<dbReference type="InterPro" id="IPR003753">
    <property type="entry name" value="Exonuc_VII_L"/>
</dbReference>
<dbReference type="GO" id="GO:0008855">
    <property type="term" value="F:exodeoxyribonuclease VII activity"/>
    <property type="evidence" value="ECO:0007669"/>
    <property type="project" value="UniProtKB-EC"/>
</dbReference>
<dbReference type="PANTHER" id="PTHR30008">
    <property type="entry name" value="EXODEOXYRIBONUCLEASE 7 LARGE SUBUNIT"/>
    <property type="match status" value="1"/>
</dbReference>
<name>A0A3B1BQK5_9ZZZZ</name>
<gene>
    <name evidence="7" type="ORF">MNBD_GAMMA24-2529</name>
</gene>
<dbReference type="PANTHER" id="PTHR30008:SF0">
    <property type="entry name" value="EXODEOXYRIBONUCLEASE 7 LARGE SUBUNIT"/>
    <property type="match status" value="1"/>
</dbReference>
<dbReference type="Pfam" id="PF02601">
    <property type="entry name" value="Exonuc_VII_L"/>
    <property type="match status" value="1"/>
</dbReference>
<dbReference type="GO" id="GO:0009318">
    <property type="term" value="C:exodeoxyribonuclease VII complex"/>
    <property type="evidence" value="ECO:0007669"/>
    <property type="project" value="InterPro"/>
</dbReference>
<feature type="domain" description="OB-fold nucleic acid binding" evidence="6">
    <location>
        <begin position="10"/>
        <end position="103"/>
    </location>
</feature>
<evidence type="ECO:0000256" key="1">
    <source>
        <dbReference type="ARBA" id="ARBA00022490"/>
    </source>
</evidence>
<dbReference type="CDD" id="cd04489">
    <property type="entry name" value="ExoVII_LU_OBF"/>
    <property type="match status" value="1"/>
</dbReference>
<protein>
    <submittedName>
        <fullName evidence="7">Exodeoxyribonuclease VII large subunit</fullName>
        <ecNumber evidence="7">3.1.11.6</ecNumber>
    </submittedName>
</protein>
<keyword evidence="4" id="KW-0269">Exonuclease</keyword>
<dbReference type="NCBIfam" id="TIGR00237">
    <property type="entry name" value="xseA"/>
    <property type="match status" value="1"/>
</dbReference>
<dbReference type="Pfam" id="PF13742">
    <property type="entry name" value="tRNA_anti_2"/>
    <property type="match status" value="1"/>
</dbReference>
<dbReference type="EMBL" id="UOFZ01000158">
    <property type="protein sequence ID" value="VAX14124.1"/>
    <property type="molecule type" value="Genomic_DNA"/>
</dbReference>
<proteinExistence type="inferred from homology"/>
<evidence type="ECO:0000256" key="3">
    <source>
        <dbReference type="ARBA" id="ARBA00022801"/>
    </source>
</evidence>